<dbReference type="EMBL" id="CP031166">
    <property type="protein sequence ID" value="AXV09971.1"/>
    <property type="molecule type" value="Genomic_DNA"/>
</dbReference>
<gene>
    <name evidence="1" type="ORF">DVS28_b0201</name>
</gene>
<keyword evidence="1" id="KW-0614">Plasmid</keyword>
<protein>
    <submittedName>
        <fullName evidence="1">Uncharacterized protein</fullName>
    </submittedName>
</protein>
<dbReference type="Proteomes" id="UP000264006">
    <property type="component" value="Plasmid pEDY32-46I"/>
</dbReference>
<proteinExistence type="predicted"/>
<name>A0A346Y674_9ACTN</name>
<evidence type="ECO:0000313" key="2">
    <source>
        <dbReference type="Proteomes" id="UP000264006"/>
    </source>
</evidence>
<sequence>MLRADGFGCPVSIRPRIRRPGGACLTCGGVMAIPLVCGWGR</sequence>
<dbReference type="AlphaFoldDB" id="A0A346Y674"/>
<dbReference type="KEGG" id="euz:DVS28_b0201"/>
<keyword evidence="2" id="KW-1185">Reference proteome</keyword>
<reference evidence="1 2" key="1">
    <citation type="submission" date="2018-09" db="EMBL/GenBank/DDBJ databases">
        <title>Complete genome sequence of Euzebya sp. DY32-46 isolated from seawater of Pacific Ocean.</title>
        <authorList>
            <person name="Xu L."/>
            <person name="Wu Y.-H."/>
            <person name="Xu X.-W."/>
        </authorList>
    </citation>
    <scope>NUCLEOTIDE SEQUENCE [LARGE SCALE GENOMIC DNA]</scope>
    <source>
        <strain evidence="1 2">DY32-46</strain>
        <plasmid evidence="2">pedy32-46i</plasmid>
    </source>
</reference>
<geneLocation type="plasmid" evidence="2">
    <name>pedy32-46i</name>
</geneLocation>
<evidence type="ECO:0000313" key="1">
    <source>
        <dbReference type="EMBL" id="AXV09971.1"/>
    </source>
</evidence>
<accession>A0A346Y674</accession>
<organism evidence="1 2">
    <name type="scientific">Euzebya pacifica</name>
    <dbReference type="NCBI Taxonomy" id="1608957"/>
    <lineage>
        <taxon>Bacteria</taxon>
        <taxon>Bacillati</taxon>
        <taxon>Actinomycetota</taxon>
        <taxon>Nitriliruptoria</taxon>
        <taxon>Euzebyales</taxon>
    </lineage>
</organism>